<accession>A0ABP7R6P4</accession>
<dbReference type="Proteomes" id="UP001500742">
    <property type="component" value="Unassembled WGS sequence"/>
</dbReference>
<evidence type="ECO:0000313" key="2">
    <source>
        <dbReference type="Proteomes" id="UP001500742"/>
    </source>
</evidence>
<sequence>MSKNEGLTFEEVNNHVEKHFTTETHAALSAGGTDICSIYTIVRPILVLVSQAIFIPQKWREAVKILIGAIDAICPGH</sequence>
<evidence type="ECO:0000313" key="1">
    <source>
        <dbReference type="EMBL" id="GAA3993321.1"/>
    </source>
</evidence>
<organism evidence="1 2">
    <name type="scientific">Mucilaginibacter dorajii</name>
    <dbReference type="NCBI Taxonomy" id="692994"/>
    <lineage>
        <taxon>Bacteria</taxon>
        <taxon>Pseudomonadati</taxon>
        <taxon>Bacteroidota</taxon>
        <taxon>Sphingobacteriia</taxon>
        <taxon>Sphingobacteriales</taxon>
        <taxon>Sphingobacteriaceae</taxon>
        <taxon>Mucilaginibacter</taxon>
    </lineage>
</organism>
<proteinExistence type="predicted"/>
<name>A0ABP7R6P4_9SPHI</name>
<dbReference type="RefSeq" id="WP_259096887.1">
    <property type="nucleotide sequence ID" value="NZ_BAAAZC010000051.1"/>
</dbReference>
<reference evidence="2" key="1">
    <citation type="journal article" date="2019" name="Int. J. Syst. Evol. Microbiol.">
        <title>The Global Catalogue of Microorganisms (GCM) 10K type strain sequencing project: providing services to taxonomists for standard genome sequencing and annotation.</title>
        <authorList>
            <consortium name="The Broad Institute Genomics Platform"/>
            <consortium name="The Broad Institute Genome Sequencing Center for Infectious Disease"/>
            <person name="Wu L."/>
            <person name="Ma J."/>
        </authorList>
    </citation>
    <scope>NUCLEOTIDE SEQUENCE [LARGE SCALE GENOMIC DNA]</scope>
    <source>
        <strain evidence="2">JCM 16601</strain>
    </source>
</reference>
<comment type="caution">
    <text evidence="1">The sequence shown here is derived from an EMBL/GenBank/DDBJ whole genome shotgun (WGS) entry which is preliminary data.</text>
</comment>
<keyword evidence="2" id="KW-1185">Reference proteome</keyword>
<gene>
    <name evidence="1" type="ORF">GCM10022210_53990</name>
</gene>
<dbReference type="EMBL" id="BAAAZC010000051">
    <property type="protein sequence ID" value="GAA3993321.1"/>
    <property type="molecule type" value="Genomic_DNA"/>
</dbReference>
<protein>
    <submittedName>
        <fullName evidence="1">Uncharacterized protein</fullName>
    </submittedName>
</protein>